<gene>
    <name evidence="2" type="ORF">HNR40_006261</name>
</gene>
<evidence type="ECO:0008006" key="4">
    <source>
        <dbReference type="Google" id="ProtNLM"/>
    </source>
</evidence>
<evidence type="ECO:0000313" key="2">
    <source>
        <dbReference type="EMBL" id="MBB5080772.1"/>
    </source>
</evidence>
<accession>A0A7W8EJK1</accession>
<organism evidence="2 3">
    <name type="scientific">Nonomuraea endophytica</name>
    <dbReference type="NCBI Taxonomy" id="714136"/>
    <lineage>
        <taxon>Bacteria</taxon>
        <taxon>Bacillati</taxon>
        <taxon>Actinomycetota</taxon>
        <taxon>Actinomycetes</taxon>
        <taxon>Streptosporangiales</taxon>
        <taxon>Streptosporangiaceae</taxon>
        <taxon>Nonomuraea</taxon>
    </lineage>
</organism>
<comment type="caution">
    <text evidence="2">The sequence shown here is derived from an EMBL/GenBank/DDBJ whole genome shotgun (WGS) entry which is preliminary data.</text>
</comment>
<evidence type="ECO:0000313" key="3">
    <source>
        <dbReference type="Proteomes" id="UP000568380"/>
    </source>
</evidence>
<sequence>MTKQLREVMGEWADEVQVPHDLADRALRRRARRPWVYGALAVGVAVALAVAAMIVPREKDIVIRPATEVTLPARPSPAPTDVRADVENVPPKNMIAAGNYAISSYFVYSTEKLGGRWERRRHTWWLLNPRTGTYEKTPYAWLDVAPGLQVAAVLEGEVMGRRIGILDMNTGQFLTWIELDQDIMSLQWSPDGTKLLATAYTEYPLRWKRKDPTTTSIEPTTRTGFYVVDVPTKKVEFRPMPIDENILPTGSQDFNWSQDGKLVWEGRGGEPRRAYFTLDGRAHEAPQEAYSSAGVTPLSPNGALLLGDAGMPTSITEKATGRVVGRQQALQLQAWADDESVIALRCARECDNEFDAALMLIGVDGTEKRQLSGYQNSVKEGAWVWALTPR</sequence>
<dbReference type="InterPro" id="IPR011042">
    <property type="entry name" value="6-blade_b-propeller_TolB-like"/>
</dbReference>
<feature type="transmembrane region" description="Helical" evidence="1">
    <location>
        <begin position="35"/>
        <end position="55"/>
    </location>
</feature>
<dbReference type="SUPFAM" id="SSF82171">
    <property type="entry name" value="DPP6 N-terminal domain-like"/>
    <property type="match status" value="1"/>
</dbReference>
<keyword evidence="1" id="KW-0812">Transmembrane</keyword>
<dbReference type="RefSeq" id="WP_184967536.1">
    <property type="nucleotide sequence ID" value="NZ_JACHIN010000009.1"/>
</dbReference>
<reference evidence="2 3" key="1">
    <citation type="submission" date="2020-08" db="EMBL/GenBank/DDBJ databases">
        <title>Genomic Encyclopedia of Type Strains, Phase IV (KMG-IV): sequencing the most valuable type-strain genomes for metagenomic binning, comparative biology and taxonomic classification.</title>
        <authorList>
            <person name="Goeker M."/>
        </authorList>
    </citation>
    <scope>NUCLEOTIDE SEQUENCE [LARGE SCALE GENOMIC DNA]</scope>
    <source>
        <strain evidence="2 3">DSM 45385</strain>
    </source>
</reference>
<proteinExistence type="predicted"/>
<name>A0A7W8EJK1_9ACTN</name>
<keyword evidence="1" id="KW-0472">Membrane</keyword>
<keyword evidence="1" id="KW-1133">Transmembrane helix</keyword>
<keyword evidence="3" id="KW-1185">Reference proteome</keyword>
<evidence type="ECO:0000256" key="1">
    <source>
        <dbReference type="SAM" id="Phobius"/>
    </source>
</evidence>
<dbReference type="EMBL" id="JACHIN010000009">
    <property type="protein sequence ID" value="MBB5080772.1"/>
    <property type="molecule type" value="Genomic_DNA"/>
</dbReference>
<dbReference type="Proteomes" id="UP000568380">
    <property type="component" value="Unassembled WGS sequence"/>
</dbReference>
<protein>
    <recommendedName>
        <fullName evidence="4">WD40 repeat domain-containing protein</fullName>
    </recommendedName>
</protein>
<dbReference type="Gene3D" id="2.120.10.30">
    <property type="entry name" value="TolB, C-terminal domain"/>
    <property type="match status" value="1"/>
</dbReference>
<dbReference type="AlphaFoldDB" id="A0A7W8EJK1"/>